<protein>
    <submittedName>
        <fullName evidence="2">Uncharacterized protein</fullName>
    </submittedName>
</protein>
<accession>A0AAI9ZMQ8</accession>
<feature type="region of interest" description="Disordered" evidence="1">
    <location>
        <begin position="134"/>
        <end position="156"/>
    </location>
</feature>
<sequence length="156" mass="17669">MLVIGRRLAHQIPDALMLMQVVCTLQHANRNGPGAAETRRRCMPFGHGPIGHRRSNEWNERVLQPPKPFILPCLSFTTASIPVPTVEDCELYDSQWHRRGTPSITRARSYSHYAPAYMPTQGTQALEYRRFPTWFTPESGKSGTNEPPTDDEPQLA</sequence>
<dbReference type="GeneID" id="85480820"/>
<proteinExistence type="predicted"/>
<evidence type="ECO:0000313" key="3">
    <source>
        <dbReference type="Proteomes" id="UP001243989"/>
    </source>
</evidence>
<name>A0AAI9ZMQ8_9PEZI</name>
<organism evidence="2 3">
    <name type="scientific">Colletotrichum phormii</name>
    <dbReference type="NCBI Taxonomy" id="359342"/>
    <lineage>
        <taxon>Eukaryota</taxon>
        <taxon>Fungi</taxon>
        <taxon>Dikarya</taxon>
        <taxon>Ascomycota</taxon>
        <taxon>Pezizomycotina</taxon>
        <taxon>Sordariomycetes</taxon>
        <taxon>Hypocreomycetidae</taxon>
        <taxon>Glomerellales</taxon>
        <taxon>Glomerellaceae</taxon>
        <taxon>Colletotrichum</taxon>
        <taxon>Colletotrichum acutatum species complex</taxon>
    </lineage>
</organism>
<dbReference type="EMBL" id="JAHMHQ010000014">
    <property type="protein sequence ID" value="KAK1634846.1"/>
    <property type="molecule type" value="Genomic_DNA"/>
</dbReference>
<keyword evidence="3" id="KW-1185">Reference proteome</keyword>
<gene>
    <name evidence="2" type="ORF">BDP81DRAFT_53727</name>
</gene>
<reference evidence="2" key="1">
    <citation type="submission" date="2021-06" db="EMBL/GenBank/DDBJ databases">
        <title>Comparative genomics, transcriptomics and evolutionary studies reveal genomic signatures of adaptation to plant cell wall in hemibiotrophic fungi.</title>
        <authorList>
            <consortium name="DOE Joint Genome Institute"/>
            <person name="Baroncelli R."/>
            <person name="Diaz J.F."/>
            <person name="Benocci T."/>
            <person name="Peng M."/>
            <person name="Battaglia E."/>
            <person name="Haridas S."/>
            <person name="Andreopoulos W."/>
            <person name="Labutti K."/>
            <person name="Pangilinan J."/>
            <person name="Floch G.L."/>
            <person name="Makela M.R."/>
            <person name="Henrissat B."/>
            <person name="Grigoriev I.V."/>
            <person name="Crouch J.A."/>
            <person name="De Vries R.P."/>
            <person name="Sukno S.A."/>
            <person name="Thon M.R."/>
        </authorList>
    </citation>
    <scope>NUCLEOTIDE SEQUENCE</scope>
    <source>
        <strain evidence="2">CBS 102054</strain>
    </source>
</reference>
<dbReference type="AlphaFoldDB" id="A0AAI9ZMQ8"/>
<comment type="caution">
    <text evidence="2">The sequence shown here is derived from an EMBL/GenBank/DDBJ whole genome shotgun (WGS) entry which is preliminary data.</text>
</comment>
<dbReference type="Proteomes" id="UP001243989">
    <property type="component" value="Unassembled WGS sequence"/>
</dbReference>
<evidence type="ECO:0000256" key="1">
    <source>
        <dbReference type="SAM" id="MobiDB-lite"/>
    </source>
</evidence>
<dbReference type="RefSeq" id="XP_060443453.1">
    <property type="nucleotide sequence ID" value="XM_060595958.1"/>
</dbReference>
<evidence type="ECO:0000313" key="2">
    <source>
        <dbReference type="EMBL" id="KAK1634846.1"/>
    </source>
</evidence>